<feature type="domain" description="Pseudouridine synthase II N-terminal" evidence="6">
    <location>
        <begin position="34"/>
        <end position="198"/>
    </location>
</feature>
<dbReference type="Pfam" id="PF01509">
    <property type="entry name" value="TruB_N"/>
    <property type="match status" value="1"/>
</dbReference>
<evidence type="ECO:0000259" key="8">
    <source>
        <dbReference type="Pfam" id="PF16198"/>
    </source>
</evidence>
<dbReference type="CDD" id="cd02573">
    <property type="entry name" value="PseudoU_synth_EcTruB"/>
    <property type="match status" value="1"/>
</dbReference>
<reference evidence="10" key="1">
    <citation type="journal article" date="2019" name="Int. J. Syst. Evol. Microbiol.">
        <title>The Global Catalogue of Microorganisms (GCM) 10K type strain sequencing project: providing services to taxonomists for standard genome sequencing and annotation.</title>
        <authorList>
            <consortium name="The Broad Institute Genomics Platform"/>
            <consortium name="The Broad Institute Genome Sequencing Center for Infectious Disease"/>
            <person name="Wu L."/>
            <person name="Ma J."/>
        </authorList>
    </citation>
    <scope>NUCLEOTIDE SEQUENCE [LARGE SCALE GENOMIC DNA]</scope>
    <source>
        <strain evidence="10">JCM 17810</strain>
    </source>
</reference>
<keyword evidence="3 5" id="KW-0819">tRNA processing</keyword>
<dbReference type="PANTHER" id="PTHR13767:SF2">
    <property type="entry name" value="PSEUDOURIDYLATE SYNTHASE TRUB1"/>
    <property type="match status" value="1"/>
</dbReference>
<evidence type="ECO:0000313" key="9">
    <source>
        <dbReference type="EMBL" id="GAA4423510.1"/>
    </source>
</evidence>
<feature type="domain" description="tRNA pseudouridylate synthase B C-terminal" evidence="8">
    <location>
        <begin position="199"/>
        <end position="242"/>
    </location>
</feature>
<keyword evidence="10" id="KW-1185">Reference proteome</keyword>
<keyword evidence="4 5" id="KW-0413">Isomerase</keyword>
<comment type="catalytic activity">
    <reaction evidence="1 5">
        <text>uridine(55) in tRNA = pseudouridine(55) in tRNA</text>
        <dbReference type="Rhea" id="RHEA:42532"/>
        <dbReference type="Rhea" id="RHEA-COMP:10101"/>
        <dbReference type="Rhea" id="RHEA-COMP:10102"/>
        <dbReference type="ChEBI" id="CHEBI:65314"/>
        <dbReference type="ChEBI" id="CHEBI:65315"/>
        <dbReference type="EC" id="5.4.99.25"/>
    </reaction>
</comment>
<dbReference type="EC" id="5.4.99.25" evidence="5"/>
<protein>
    <recommendedName>
        <fullName evidence="5">tRNA pseudouridine synthase B</fullName>
        <ecNumber evidence="5">5.4.99.25</ecNumber>
    </recommendedName>
    <alternativeName>
        <fullName evidence="5">tRNA pseudouridine(55) synthase</fullName>
        <shortName evidence="5">Psi55 synthase</shortName>
    </alternativeName>
    <alternativeName>
        <fullName evidence="5">tRNA pseudouridylate synthase</fullName>
    </alternativeName>
    <alternativeName>
        <fullName evidence="5">tRNA-uridine isomerase</fullName>
    </alternativeName>
</protein>
<dbReference type="SUPFAM" id="SSF55120">
    <property type="entry name" value="Pseudouridine synthase"/>
    <property type="match status" value="1"/>
</dbReference>
<evidence type="ECO:0000256" key="1">
    <source>
        <dbReference type="ARBA" id="ARBA00000385"/>
    </source>
</evidence>
<dbReference type="Gene3D" id="3.30.2350.10">
    <property type="entry name" value="Pseudouridine synthase"/>
    <property type="match status" value="1"/>
</dbReference>
<evidence type="ECO:0000256" key="5">
    <source>
        <dbReference type="HAMAP-Rule" id="MF_01080"/>
    </source>
</evidence>
<dbReference type="SUPFAM" id="SSF88697">
    <property type="entry name" value="PUA domain-like"/>
    <property type="match status" value="1"/>
</dbReference>
<evidence type="ECO:0000259" key="7">
    <source>
        <dbReference type="Pfam" id="PF09142"/>
    </source>
</evidence>
<dbReference type="InterPro" id="IPR015947">
    <property type="entry name" value="PUA-like_sf"/>
</dbReference>
<dbReference type="InterPro" id="IPR015225">
    <property type="entry name" value="tRNA_psdUridine_synth_fam2_C"/>
</dbReference>
<dbReference type="InterPro" id="IPR036974">
    <property type="entry name" value="PUA_sf"/>
</dbReference>
<evidence type="ECO:0000256" key="4">
    <source>
        <dbReference type="ARBA" id="ARBA00023235"/>
    </source>
</evidence>
<dbReference type="Gene3D" id="2.30.130.10">
    <property type="entry name" value="PUA domain"/>
    <property type="match status" value="1"/>
</dbReference>
<feature type="domain" description="tRNA pseudouridine synthase II TruB subfamily 2 C-terminal" evidence="7">
    <location>
        <begin position="266"/>
        <end position="321"/>
    </location>
</feature>
<dbReference type="InterPro" id="IPR014780">
    <property type="entry name" value="tRNA_psdUridine_synth_TruB"/>
</dbReference>
<dbReference type="RefSeq" id="WP_345216043.1">
    <property type="nucleotide sequence ID" value="NZ_BAABGN010000008.1"/>
</dbReference>
<dbReference type="Pfam" id="PF09142">
    <property type="entry name" value="TruB_C"/>
    <property type="match status" value="1"/>
</dbReference>
<evidence type="ECO:0000259" key="6">
    <source>
        <dbReference type="Pfam" id="PF01509"/>
    </source>
</evidence>
<gene>
    <name evidence="5 9" type="primary">truB</name>
    <name evidence="9" type="ORF">GCM10023169_19260</name>
</gene>
<dbReference type="HAMAP" id="MF_01080">
    <property type="entry name" value="TruB_bact"/>
    <property type="match status" value="1"/>
</dbReference>
<feature type="active site" description="Nucleophile" evidence="5">
    <location>
        <position position="49"/>
    </location>
</feature>
<dbReference type="InterPro" id="IPR002501">
    <property type="entry name" value="PsdUridine_synth_N"/>
</dbReference>
<dbReference type="Proteomes" id="UP001500622">
    <property type="component" value="Unassembled WGS sequence"/>
</dbReference>
<dbReference type="InterPro" id="IPR032819">
    <property type="entry name" value="TruB_C"/>
</dbReference>
<dbReference type="InterPro" id="IPR020103">
    <property type="entry name" value="PsdUridine_synth_cat_dom_sf"/>
</dbReference>
<evidence type="ECO:0000313" key="10">
    <source>
        <dbReference type="Proteomes" id="UP001500622"/>
    </source>
</evidence>
<accession>A0ABP8L764</accession>
<comment type="similarity">
    <text evidence="2 5">Belongs to the pseudouridine synthase TruB family. Type 1 subfamily.</text>
</comment>
<proteinExistence type="inferred from homology"/>
<name>A0ABP8L764_9MICO</name>
<evidence type="ECO:0000256" key="3">
    <source>
        <dbReference type="ARBA" id="ARBA00022694"/>
    </source>
</evidence>
<dbReference type="Pfam" id="PF16198">
    <property type="entry name" value="TruB_C_2"/>
    <property type="match status" value="1"/>
</dbReference>
<comment type="caution">
    <text evidence="9">The sequence shown here is derived from an EMBL/GenBank/DDBJ whole genome shotgun (WGS) entry which is preliminary data.</text>
</comment>
<evidence type="ECO:0000256" key="2">
    <source>
        <dbReference type="ARBA" id="ARBA00005642"/>
    </source>
</evidence>
<dbReference type="NCBIfam" id="TIGR00431">
    <property type="entry name" value="TruB"/>
    <property type="match status" value="1"/>
</dbReference>
<dbReference type="EMBL" id="BAABGN010000008">
    <property type="protein sequence ID" value="GAA4423510.1"/>
    <property type="molecule type" value="Genomic_DNA"/>
</dbReference>
<dbReference type="PANTHER" id="PTHR13767">
    <property type="entry name" value="TRNA-PSEUDOURIDINE SYNTHASE"/>
    <property type="match status" value="1"/>
</dbReference>
<comment type="function">
    <text evidence="5">Responsible for synthesis of pseudouridine from uracil-55 in the psi GC loop of transfer RNAs.</text>
</comment>
<organism evidence="9 10">
    <name type="scientific">Georgenia halophila</name>
    <dbReference type="NCBI Taxonomy" id="620889"/>
    <lineage>
        <taxon>Bacteria</taxon>
        <taxon>Bacillati</taxon>
        <taxon>Actinomycetota</taxon>
        <taxon>Actinomycetes</taxon>
        <taxon>Micrococcales</taxon>
        <taxon>Bogoriellaceae</taxon>
        <taxon>Georgenia</taxon>
    </lineage>
</organism>
<sequence length="324" mass="33287">MIDIPRGAVTAADGLVVVDKPQGWTSHDVVARTRRLAATKKVGHAGTLDPLATGVLVLGVGRATRMLTYLVGSDKEYRATVRLGQRTVTDDAEGEISAAPGAAALLTEDGSVDVATVEEALAPLRGPIRQVPSSVSAIKVGGRRSYARVRAGEDVALESRPVTVHRLETVGAPVVHDLDGTTVVDVDVLVACSSGTYVRALARDLGESLRSGGHLTALRRSRVGPFGLDDARTIEELAAAVAADAATEGPRGLPVTTLTSAARAAFPARGLDEAETAAVRVGKPLSPSGYAAGVTAAFAPDGHVVALLGDDRGRARPVVVLDPA</sequence>